<name>A6DUL1_9BACT</name>
<gene>
    <name evidence="1" type="ORF">LNTAR_03979</name>
</gene>
<feature type="non-terminal residue" evidence="1">
    <location>
        <position position="1"/>
    </location>
</feature>
<evidence type="ECO:0000313" key="1">
    <source>
        <dbReference type="EMBL" id="EDM24676.1"/>
    </source>
</evidence>
<sequence>YLTLYDDTEPELFIRFRHNENKNTNILLVDGHVEGKRMSQMQAKNIYNYD</sequence>
<reference evidence="1 2" key="1">
    <citation type="journal article" date="2010" name="J. Bacteriol.">
        <title>Genome sequence of Lentisphaera araneosa HTCC2155T, the type species of the order Lentisphaerales in the phylum Lentisphaerae.</title>
        <authorList>
            <person name="Thrash J.C."/>
            <person name="Cho J.C."/>
            <person name="Vergin K.L."/>
            <person name="Morris R.M."/>
            <person name="Giovannoni S.J."/>
        </authorList>
    </citation>
    <scope>NUCLEOTIDE SEQUENCE [LARGE SCALE GENOMIC DNA]</scope>
    <source>
        <strain evidence="1 2">HTCC2155</strain>
    </source>
</reference>
<protein>
    <submittedName>
        <fullName evidence="1">Uncharacterized protein</fullName>
    </submittedName>
</protein>
<evidence type="ECO:0000313" key="2">
    <source>
        <dbReference type="Proteomes" id="UP000004947"/>
    </source>
</evidence>
<accession>A6DUL1</accession>
<dbReference type="Proteomes" id="UP000004947">
    <property type="component" value="Unassembled WGS sequence"/>
</dbReference>
<dbReference type="EMBL" id="ABCK01000069">
    <property type="protein sequence ID" value="EDM24676.1"/>
    <property type="molecule type" value="Genomic_DNA"/>
</dbReference>
<dbReference type="AlphaFoldDB" id="A6DUL1"/>
<proteinExistence type="predicted"/>
<organism evidence="1 2">
    <name type="scientific">Lentisphaera araneosa HTCC2155</name>
    <dbReference type="NCBI Taxonomy" id="313628"/>
    <lineage>
        <taxon>Bacteria</taxon>
        <taxon>Pseudomonadati</taxon>
        <taxon>Lentisphaerota</taxon>
        <taxon>Lentisphaeria</taxon>
        <taxon>Lentisphaerales</taxon>
        <taxon>Lentisphaeraceae</taxon>
        <taxon>Lentisphaera</taxon>
    </lineage>
</organism>
<keyword evidence="2" id="KW-1185">Reference proteome</keyword>
<comment type="caution">
    <text evidence="1">The sequence shown here is derived from an EMBL/GenBank/DDBJ whole genome shotgun (WGS) entry which is preliminary data.</text>
</comment>